<protein>
    <submittedName>
        <fullName evidence="1">Uncharacterized protein</fullName>
    </submittedName>
</protein>
<dbReference type="InterPro" id="IPR045864">
    <property type="entry name" value="aa-tRNA-synth_II/BPL/LPL"/>
</dbReference>
<dbReference type="Gene3D" id="3.30.930.10">
    <property type="entry name" value="Bira Bifunctional Protein, Domain 2"/>
    <property type="match status" value="1"/>
</dbReference>
<dbReference type="Proteomes" id="UP000799118">
    <property type="component" value="Unassembled WGS sequence"/>
</dbReference>
<keyword evidence="2" id="KW-1185">Reference proteome</keyword>
<reference evidence="1" key="1">
    <citation type="journal article" date="2019" name="Environ. Microbiol.">
        <title>Fungal ecological strategies reflected in gene transcription - a case study of two litter decomposers.</title>
        <authorList>
            <person name="Barbi F."/>
            <person name="Kohler A."/>
            <person name="Barry K."/>
            <person name="Baskaran P."/>
            <person name="Daum C."/>
            <person name="Fauchery L."/>
            <person name="Ihrmark K."/>
            <person name="Kuo A."/>
            <person name="LaButti K."/>
            <person name="Lipzen A."/>
            <person name="Morin E."/>
            <person name="Grigoriev I.V."/>
            <person name="Henrissat B."/>
            <person name="Lindahl B."/>
            <person name="Martin F."/>
        </authorList>
    </citation>
    <scope>NUCLEOTIDE SEQUENCE</scope>
    <source>
        <strain evidence="1">JB14</strain>
    </source>
</reference>
<dbReference type="AlphaFoldDB" id="A0A6A4GAA6"/>
<sequence>MNVARNSGAPLIVTNSHNSPCLKLSSTSASTAVSLAAKHSDGHAGKITDSFDIFVQSQEITTGGRRIHDYDLAQNDISTCTAPSTVYT</sequence>
<proteinExistence type="predicted"/>
<name>A0A6A4GAA6_9AGAR</name>
<evidence type="ECO:0000313" key="1">
    <source>
        <dbReference type="EMBL" id="KAE9382410.1"/>
    </source>
</evidence>
<evidence type="ECO:0000313" key="2">
    <source>
        <dbReference type="Proteomes" id="UP000799118"/>
    </source>
</evidence>
<accession>A0A6A4GAA6</accession>
<organism evidence="1 2">
    <name type="scientific">Gymnopus androsaceus JB14</name>
    <dbReference type="NCBI Taxonomy" id="1447944"/>
    <lineage>
        <taxon>Eukaryota</taxon>
        <taxon>Fungi</taxon>
        <taxon>Dikarya</taxon>
        <taxon>Basidiomycota</taxon>
        <taxon>Agaricomycotina</taxon>
        <taxon>Agaricomycetes</taxon>
        <taxon>Agaricomycetidae</taxon>
        <taxon>Agaricales</taxon>
        <taxon>Marasmiineae</taxon>
        <taxon>Omphalotaceae</taxon>
        <taxon>Gymnopus</taxon>
    </lineage>
</organism>
<dbReference type="EMBL" id="ML771599">
    <property type="protein sequence ID" value="KAE9382410.1"/>
    <property type="molecule type" value="Genomic_DNA"/>
</dbReference>
<gene>
    <name evidence="1" type="ORF">BT96DRAFT_1010698</name>
</gene>